<evidence type="ECO:0000256" key="4">
    <source>
        <dbReference type="ARBA" id="ARBA00023054"/>
    </source>
</evidence>
<evidence type="ECO:0000256" key="5">
    <source>
        <dbReference type="ARBA" id="ARBA00023242"/>
    </source>
</evidence>
<reference evidence="6 7" key="1">
    <citation type="submission" date="2019-07" db="EMBL/GenBank/DDBJ databases">
        <title>De Novo Assembly of kiwifruit Actinidia rufa.</title>
        <authorList>
            <person name="Sugita-Konishi S."/>
            <person name="Sato K."/>
            <person name="Mori E."/>
            <person name="Abe Y."/>
            <person name="Kisaki G."/>
            <person name="Hamano K."/>
            <person name="Suezawa K."/>
            <person name="Otani M."/>
            <person name="Fukuda T."/>
            <person name="Manabe T."/>
            <person name="Gomi K."/>
            <person name="Tabuchi M."/>
            <person name="Akimitsu K."/>
            <person name="Kataoka I."/>
        </authorList>
    </citation>
    <scope>NUCLEOTIDE SEQUENCE [LARGE SCALE GENOMIC DNA]</scope>
    <source>
        <strain evidence="7">cv. Fuchu</strain>
    </source>
</reference>
<protein>
    <submittedName>
        <fullName evidence="6">Tetratricopeptide repeat (TPR)-like superfamily protein</fullName>
    </submittedName>
</protein>
<organism evidence="6 7">
    <name type="scientific">Actinidia rufa</name>
    <dbReference type="NCBI Taxonomy" id="165716"/>
    <lineage>
        <taxon>Eukaryota</taxon>
        <taxon>Viridiplantae</taxon>
        <taxon>Streptophyta</taxon>
        <taxon>Embryophyta</taxon>
        <taxon>Tracheophyta</taxon>
        <taxon>Spermatophyta</taxon>
        <taxon>Magnoliopsida</taxon>
        <taxon>eudicotyledons</taxon>
        <taxon>Gunneridae</taxon>
        <taxon>Pentapetalae</taxon>
        <taxon>asterids</taxon>
        <taxon>Ericales</taxon>
        <taxon>Actinidiaceae</taxon>
        <taxon>Actinidia</taxon>
    </lineage>
</organism>
<accession>A0A7J0H3P9</accession>
<sequence>MEWSSEKIRTSGKKEQEVFHVIHKVPSGDGPYVQAKHAQLVEKDLETAIVFNLTELRRPLKRSSPLGVVALNKPKNHFDNVLIDLYKGNLGWAYMQKSNYMAAEVVYKKAQIIYPDSNKACNLALCLMKQARFNEARLALEDVLLGRLPGSGDTKSRNRAEELLSDLESRQPPPLLSELMGLGMDCDFVDGLERWVHEWAPWRSKRLPIFEEISSFKRSVGLLISCNMGHSPSKNELECGPYKHFFESFFGGNFS</sequence>
<dbReference type="GO" id="GO:0005634">
    <property type="term" value="C:nucleus"/>
    <property type="evidence" value="ECO:0007669"/>
    <property type="project" value="UniProtKB-SubCell"/>
</dbReference>
<evidence type="ECO:0000256" key="3">
    <source>
        <dbReference type="ARBA" id="ARBA00022803"/>
    </source>
</evidence>
<proteinExistence type="predicted"/>
<evidence type="ECO:0000256" key="2">
    <source>
        <dbReference type="ARBA" id="ARBA00022737"/>
    </source>
</evidence>
<dbReference type="EMBL" id="BJWL01000026">
    <property type="protein sequence ID" value="GFZ17621.1"/>
    <property type="molecule type" value="Genomic_DNA"/>
</dbReference>
<dbReference type="PANTHER" id="PTHR36326">
    <property type="entry name" value="PROTEIN POLLENLESS 3-LIKE 2"/>
    <property type="match status" value="1"/>
</dbReference>
<name>A0A7J0H3P9_9ERIC</name>
<comment type="subcellular location">
    <subcellularLocation>
        <location evidence="1">Nucleus</location>
    </subcellularLocation>
</comment>
<dbReference type="OrthoDB" id="989671at2759"/>
<dbReference type="InterPro" id="IPR011990">
    <property type="entry name" value="TPR-like_helical_dom_sf"/>
</dbReference>
<dbReference type="Gene3D" id="1.25.40.10">
    <property type="entry name" value="Tetratricopeptide repeat domain"/>
    <property type="match status" value="1"/>
</dbReference>
<evidence type="ECO:0000313" key="6">
    <source>
        <dbReference type="EMBL" id="GFZ17621.1"/>
    </source>
</evidence>
<dbReference type="AlphaFoldDB" id="A0A7J0H3P9"/>
<keyword evidence="3" id="KW-0802">TPR repeat</keyword>
<dbReference type="Proteomes" id="UP000585474">
    <property type="component" value="Unassembled WGS sequence"/>
</dbReference>
<comment type="caution">
    <text evidence="6">The sequence shown here is derived from an EMBL/GenBank/DDBJ whole genome shotgun (WGS) entry which is preliminary data.</text>
</comment>
<keyword evidence="4" id="KW-0175">Coiled coil</keyword>
<dbReference type="InterPro" id="IPR044961">
    <property type="entry name" value="MS5/SDI1"/>
</dbReference>
<keyword evidence="5" id="KW-0539">Nucleus</keyword>
<keyword evidence="2" id="KW-0677">Repeat</keyword>
<evidence type="ECO:0000256" key="1">
    <source>
        <dbReference type="ARBA" id="ARBA00004123"/>
    </source>
</evidence>
<keyword evidence="7" id="KW-1185">Reference proteome</keyword>
<dbReference type="PANTHER" id="PTHR36326:SF14">
    <property type="entry name" value="PROTEIN SULFUR DEFICIENCY-INDUCED 1"/>
    <property type="match status" value="1"/>
</dbReference>
<dbReference type="SUPFAM" id="SSF48452">
    <property type="entry name" value="TPR-like"/>
    <property type="match status" value="1"/>
</dbReference>
<evidence type="ECO:0000313" key="7">
    <source>
        <dbReference type="Proteomes" id="UP000585474"/>
    </source>
</evidence>
<gene>
    <name evidence="6" type="ORF">Acr_26g0008910</name>
</gene>